<evidence type="ECO:0000313" key="1">
    <source>
        <dbReference type="EMBL" id="VTP70586.1"/>
    </source>
</evidence>
<accession>A0A4U9I2H3</accession>
<gene>
    <name evidence="1" type="ORF">NCTC13032_04775</name>
</gene>
<protein>
    <submittedName>
        <fullName evidence="1">Uncharacterized protein</fullName>
    </submittedName>
</protein>
<sequence length="51" mass="5712">MRQQFGQFPGIGIRINISSIGFQRHAYPLTARGLQIVQRQPGLFPLAFNVA</sequence>
<proteinExistence type="predicted"/>
<dbReference type="AlphaFoldDB" id="A0A4U9I2H3"/>
<dbReference type="Proteomes" id="UP000310719">
    <property type="component" value="Chromosome"/>
</dbReference>
<reference evidence="1 2" key="1">
    <citation type="submission" date="2019-05" db="EMBL/GenBank/DDBJ databases">
        <authorList>
            <consortium name="Pathogen Informatics"/>
        </authorList>
    </citation>
    <scope>NUCLEOTIDE SEQUENCE [LARGE SCALE GENOMIC DNA]</scope>
    <source>
        <strain evidence="1 2">NCTC13032</strain>
    </source>
</reference>
<name>A0A4U9I2H3_9ENTR</name>
<dbReference type="EMBL" id="LR590464">
    <property type="protein sequence ID" value="VTP70586.1"/>
    <property type="molecule type" value="Genomic_DNA"/>
</dbReference>
<organism evidence="1 2">
    <name type="scientific">Leclercia adecarboxylata</name>
    <dbReference type="NCBI Taxonomy" id="83655"/>
    <lineage>
        <taxon>Bacteria</taxon>
        <taxon>Pseudomonadati</taxon>
        <taxon>Pseudomonadota</taxon>
        <taxon>Gammaproteobacteria</taxon>
        <taxon>Enterobacterales</taxon>
        <taxon>Enterobacteriaceae</taxon>
        <taxon>Leclercia</taxon>
    </lineage>
</organism>
<evidence type="ECO:0000313" key="2">
    <source>
        <dbReference type="Proteomes" id="UP000310719"/>
    </source>
</evidence>